<dbReference type="PANTHER" id="PTHR30164:SF2">
    <property type="entry name" value="PROTEIN MTFA"/>
    <property type="match status" value="1"/>
</dbReference>
<reference evidence="1 2" key="1">
    <citation type="submission" date="2018-03" db="EMBL/GenBank/DDBJ databases">
        <title>Phenotypic and genomic properties of Cyclonatronum proteinivorum gen. nov., sp. nov., a haloalkaliphilic bacteroidete from soda lakes possessing Na+-translocating rhodopsin.</title>
        <authorList>
            <person name="Toshchakov S.V."/>
            <person name="Korzhenkov A."/>
            <person name="Samarov N.I."/>
            <person name="Kublanov I.V."/>
            <person name="Muntyan M.S."/>
            <person name="Sorokin D.Y."/>
        </authorList>
    </citation>
    <scope>NUCLEOTIDE SEQUENCE [LARGE SCALE GENOMIC DNA]</scope>
    <source>
        <strain evidence="1 2">Omega</strain>
    </source>
</reference>
<dbReference type="GO" id="GO:0008237">
    <property type="term" value="F:metallopeptidase activity"/>
    <property type="evidence" value="ECO:0007669"/>
    <property type="project" value="InterPro"/>
</dbReference>
<dbReference type="Gene3D" id="1.10.472.150">
    <property type="entry name" value="Glucose-regulated metallo-peptidase M90, N-terminal domain"/>
    <property type="match status" value="1"/>
</dbReference>
<organism evidence="1 2">
    <name type="scientific">Cyclonatronum proteinivorum</name>
    <dbReference type="NCBI Taxonomy" id="1457365"/>
    <lineage>
        <taxon>Bacteria</taxon>
        <taxon>Pseudomonadati</taxon>
        <taxon>Balneolota</taxon>
        <taxon>Balneolia</taxon>
        <taxon>Balneolales</taxon>
        <taxon>Cyclonatronaceae</taxon>
        <taxon>Cyclonatronum</taxon>
    </lineage>
</organism>
<dbReference type="Proteomes" id="UP000254808">
    <property type="component" value="Chromosome"/>
</dbReference>
<dbReference type="GO" id="GO:0005829">
    <property type="term" value="C:cytosol"/>
    <property type="evidence" value="ECO:0007669"/>
    <property type="project" value="TreeGrafter"/>
</dbReference>
<evidence type="ECO:0000313" key="2">
    <source>
        <dbReference type="Proteomes" id="UP000254808"/>
    </source>
</evidence>
<dbReference type="Gene3D" id="3.40.390.10">
    <property type="entry name" value="Collagenase (Catalytic Domain)"/>
    <property type="match status" value="1"/>
</dbReference>
<dbReference type="AlphaFoldDB" id="A0A345ULN8"/>
<accession>A0A345ULN8</accession>
<gene>
    <name evidence="1" type="ORF">CYPRO_2141</name>
</gene>
<dbReference type="PANTHER" id="PTHR30164">
    <property type="entry name" value="MTFA PEPTIDASE"/>
    <property type="match status" value="1"/>
</dbReference>
<dbReference type="KEGG" id="cprv:CYPRO_2141"/>
<evidence type="ECO:0008006" key="3">
    <source>
        <dbReference type="Google" id="ProtNLM"/>
    </source>
</evidence>
<dbReference type="InterPro" id="IPR042252">
    <property type="entry name" value="MtfA_N"/>
</dbReference>
<dbReference type="OrthoDB" id="9786424at2"/>
<dbReference type="SUPFAM" id="SSF55486">
    <property type="entry name" value="Metalloproteases ('zincins'), catalytic domain"/>
    <property type="match status" value="1"/>
</dbReference>
<name>A0A345ULN8_9BACT</name>
<keyword evidence="2" id="KW-1185">Reference proteome</keyword>
<dbReference type="Pfam" id="PF06167">
    <property type="entry name" value="Peptidase_M90"/>
    <property type="match status" value="1"/>
</dbReference>
<protein>
    <recommendedName>
        <fullName evidence="3">Zinc-dependent peptidase</fullName>
    </recommendedName>
</protein>
<dbReference type="EMBL" id="CP027806">
    <property type="protein sequence ID" value="AXJ01390.1"/>
    <property type="molecule type" value="Genomic_DNA"/>
</dbReference>
<dbReference type="RefSeq" id="WP_114984585.1">
    <property type="nucleotide sequence ID" value="NZ_CP027806.1"/>
</dbReference>
<proteinExistence type="predicted"/>
<sequence length="248" mass="28265">MFRFLFNRRGRWMEEGLTKDQADILRSLPELAGLKEPAFQKICGLSRVLMEEKTFEGCSGLTLTERMKLIVSGYAALMLAGDVSDYFPGLQSILIYPKPYIAPVEDYDEAGIVTSGHERRFGESWEFGSLVLAWNEIERHIRTASRDNLVIHEFAHQIDDELGISLEVERVLNGNADTPWAAIIARKFETFSRNPGRLPSVDTYGAEDLHEFFAVLSELFFTYPQHLRSDSKALFDVMCTCYNQKPIP</sequence>
<dbReference type="InterPro" id="IPR024079">
    <property type="entry name" value="MetalloPept_cat_dom_sf"/>
</dbReference>
<dbReference type="InterPro" id="IPR010384">
    <property type="entry name" value="MtfA_fam"/>
</dbReference>
<evidence type="ECO:0000313" key="1">
    <source>
        <dbReference type="EMBL" id="AXJ01390.1"/>
    </source>
</evidence>
<dbReference type="GO" id="GO:0004177">
    <property type="term" value="F:aminopeptidase activity"/>
    <property type="evidence" value="ECO:0007669"/>
    <property type="project" value="TreeGrafter"/>
</dbReference>
<dbReference type="CDD" id="cd20169">
    <property type="entry name" value="Peptidase_M90_mtfA"/>
    <property type="match status" value="1"/>
</dbReference>